<dbReference type="InterPro" id="IPR036390">
    <property type="entry name" value="WH_DNA-bd_sf"/>
</dbReference>
<organism evidence="5 6">
    <name type="scientific">Halomonas alkalicola</name>
    <dbReference type="NCBI Taxonomy" id="1930622"/>
    <lineage>
        <taxon>Bacteria</taxon>
        <taxon>Pseudomonadati</taxon>
        <taxon>Pseudomonadota</taxon>
        <taxon>Gammaproteobacteria</taxon>
        <taxon>Oceanospirillales</taxon>
        <taxon>Halomonadaceae</taxon>
        <taxon>Halomonas</taxon>
    </lineage>
</organism>
<feature type="domain" description="HTH marR-type" evidence="4">
    <location>
        <begin position="21"/>
        <end position="154"/>
    </location>
</feature>
<dbReference type="InterPro" id="IPR036388">
    <property type="entry name" value="WH-like_DNA-bd_sf"/>
</dbReference>
<protein>
    <submittedName>
        <fullName evidence="5">MarR family winged helix-turn-helix transcriptional regulator</fullName>
    </submittedName>
</protein>
<sequence length="160" mass="18447">MSSGESHQEVQMQGPKRLDLDQFLPYRLGSLADRISGQLAAMYEERYAVNVAQWRVLAWLSHRDVLNAKQICEATGMDKARVSRAVQALVDRELVSRTPSQRDQRLHDLRLTESGWLLLSELIPDARAWEAELVSSLSDSEYRELLKLMRKLERQLERIG</sequence>
<dbReference type="Proteomes" id="UP001235344">
    <property type="component" value="Chromosome"/>
</dbReference>
<dbReference type="PROSITE" id="PS50995">
    <property type="entry name" value="HTH_MARR_2"/>
    <property type="match status" value="1"/>
</dbReference>
<reference evidence="5 6" key="1">
    <citation type="submission" date="2023-08" db="EMBL/GenBank/DDBJ databases">
        <title>Transcriptome Analysis of Halomonas alkalicola CICC 11012s to Identify the Genes Involved in Alkaline Tolerances.</title>
        <authorList>
            <person name="Zhai L."/>
        </authorList>
    </citation>
    <scope>NUCLEOTIDE SEQUENCE [LARGE SCALE GENOMIC DNA]</scope>
    <source>
        <strain evidence="5 6">CICC 11012s</strain>
    </source>
</reference>
<name>A0ABY9H112_9GAMM</name>
<evidence type="ECO:0000259" key="4">
    <source>
        <dbReference type="PROSITE" id="PS50995"/>
    </source>
</evidence>
<dbReference type="EMBL" id="CP131913">
    <property type="protein sequence ID" value="WLI72068.1"/>
    <property type="molecule type" value="Genomic_DNA"/>
</dbReference>
<dbReference type="PRINTS" id="PR00598">
    <property type="entry name" value="HTHMARR"/>
</dbReference>
<dbReference type="SUPFAM" id="SSF46785">
    <property type="entry name" value="Winged helix' DNA-binding domain"/>
    <property type="match status" value="1"/>
</dbReference>
<keyword evidence="3" id="KW-0804">Transcription</keyword>
<proteinExistence type="predicted"/>
<dbReference type="InterPro" id="IPR052067">
    <property type="entry name" value="Metal_resp_HTH_trans_reg"/>
</dbReference>
<evidence type="ECO:0000313" key="6">
    <source>
        <dbReference type="Proteomes" id="UP001235344"/>
    </source>
</evidence>
<dbReference type="InterPro" id="IPR000835">
    <property type="entry name" value="HTH_MarR-typ"/>
</dbReference>
<gene>
    <name evidence="5" type="ORF">B6N23_09615</name>
</gene>
<keyword evidence="1" id="KW-0805">Transcription regulation</keyword>
<evidence type="ECO:0000256" key="2">
    <source>
        <dbReference type="ARBA" id="ARBA00023125"/>
    </source>
</evidence>
<evidence type="ECO:0000313" key="5">
    <source>
        <dbReference type="EMBL" id="WLI72068.1"/>
    </source>
</evidence>
<dbReference type="Gene3D" id="1.10.10.10">
    <property type="entry name" value="Winged helix-like DNA-binding domain superfamily/Winged helix DNA-binding domain"/>
    <property type="match status" value="1"/>
</dbReference>
<dbReference type="RefSeq" id="WP_305498221.1">
    <property type="nucleotide sequence ID" value="NZ_CP131913.1"/>
</dbReference>
<keyword evidence="6" id="KW-1185">Reference proteome</keyword>
<dbReference type="PANTHER" id="PTHR35790">
    <property type="entry name" value="HTH-TYPE TRANSCRIPTIONAL REGULATOR PCHR"/>
    <property type="match status" value="1"/>
</dbReference>
<dbReference type="PANTHER" id="PTHR35790:SF4">
    <property type="entry name" value="HTH-TYPE TRANSCRIPTIONAL REGULATOR PCHR"/>
    <property type="match status" value="1"/>
</dbReference>
<keyword evidence="2" id="KW-0238">DNA-binding</keyword>
<accession>A0ABY9H112</accession>
<dbReference type="Pfam" id="PF12802">
    <property type="entry name" value="MarR_2"/>
    <property type="match status" value="1"/>
</dbReference>
<evidence type="ECO:0000256" key="3">
    <source>
        <dbReference type="ARBA" id="ARBA00023163"/>
    </source>
</evidence>
<evidence type="ECO:0000256" key="1">
    <source>
        <dbReference type="ARBA" id="ARBA00023015"/>
    </source>
</evidence>
<dbReference type="SMART" id="SM00347">
    <property type="entry name" value="HTH_MARR"/>
    <property type="match status" value="1"/>
</dbReference>